<dbReference type="InterPro" id="IPR036264">
    <property type="entry name" value="Bact_exopeptidase_dim_dom"/>
</dbReference>
<dbReference type="GO" id="GO:0008237">
    <property type="term" value="F:metallopeptidase activity"/>
    <property type="evidence" value="ECO:0007669"/>
    <property type="project" value="UniProtKB-KW"/>
</dbReference>
<dbReference type="InterPro" id="IPR008007">
    <property type="entry name" value="Peptidase_M42"/>
</dbReference>
<dbReference type="HOGENOM" id="CLU_021802_6_0_9"/>
<dbReference type="PIRSF" id="PIRSF001123">
    <property type="entry name" value="PepA_GA"/>
    <property type="match status" value="1"/>
</dbReference>
<dbReference type="Gene3D" id="3.30.70.360">
    <property type="match status" value="1"/>
</dbReference>
<evidence type="ECO:0000256" key="4">
    <source>
        <dbReference type="ARBA" id="ARBA00022801"/>
    </source>
</evidence>
<evidence type="ECO:0000256" key="2">
    <source>
        <dbReference type="ARBA" id="ARBA00022670"/>
    </source>
</evidence>
<dbReference type="SUPFAM" id="SSF55031">
    <property type="entry name" value="Bacterial exopeptidase dimerisation domain"/>
    <property type="match status" value="1"/>
</dbReference>
<dbReference type="GO" id="GO:0006508">
    <property type="term" value="P:proteolysis"/>
    <property type="evidence" value="ECO:0007669"/>
    <property type="project" value="UniProtKB-KW"/>
</dbReference>
<dbReference type="SUPFAM" id="SSF53187">
    <property type="entry name" value="Zn-dependent exopeptidases"/>
    <property type="match status" value="1"/>
</dbReference>
<evidence type="ECO:0000313" key="12">
    <source>
        <dbReference type="Proteomes" id="UP000017973"/>
    </source>
</evidence>
<feature type="binding site" evidence="9">
    <location>
        <position position="167"/>
    </location>
    <ligand>
        <name>Zn(2+)</name>
        <dbReference type="ChEBI" id="CHEBI:29105"/>
        <label>2</label>
    </ligand>
</feature>
<dbReference type="AlphaFoldDB" id="V6ME19"/>
<dbReference type="Proteomes" id="UP000017973">
    <property type="component" value="Unassembled WGS sequence"/>
</dbReference>
<dbReference type="STRING" id="1408254.T458_02160"/>
<dbReference type="MEROPS" id="M20.018"/>
<dbReference type="Pfam" id="PF01546">
    <property type="entry name" value="Peptidase_M20"/>
    <property type="match status" value="1"/>
</dbReference>
<feature type="active site" description="Proton acceptor" evidence="8">
    <location>
        <position position="166"/>
    </location>
</feature>
<evidence type="ECO:0000256" key="3">
    <source>
        <dbReference type="ARBA" id="ARBA00022723"/>
    </source>
</evidence>
<keyword evidence="6" id="KW-0482">Metalloprotease</keyword>
<keyword evidence="5" id="KW-0862">Zinc</keyword>
<evidence type="ECO:0000256" key="1">
    <source>
        <dbReference type="ARBA" id="ARBA00001947"/>
    </source>
</evidence>
<dbReference type="InterPro" id="IPR011650">
    <property type="entry name" value="Peptidase_M20_dimer"/>
</dbReference>
<evidence type="ECO:0000256" key="8">
    <source>
        <dbReference type="PIRSR" id="PIRSR001123-1"/>
    </source>
</evidence>
<dbReference type="eggNOG" id="COG2195">
    <property type="taxonomic scope" value="Bacteria"/>
</dbReference>
<evidence type="ECO:0000256" key="6">
    <source>
        <dbReference type="ARBA" id="ARBA00023049"/>
    </source>
</evidence>
<name>V6ME19_9BACL</name>
<dbReference type="PANTHER" id="PTHR42994">
    <property type="entry name" value="PEPTIDASE T"/>
    <property type="match status" value="1"/>
</dbReference>
<evidence type="ECO:0000259" key="10">
    <source>
        <dbReference type="Pfam" id="PF07687"/>
    </source>
</evidence>
<dbReference type="GO" id="GO:0046872">
    <property type="term" value="F:metal ion binding"/>
    <property type="evidence" value="ECO:0007669"/>
    <property type="project" value="UniProtKB-UniRule"/>
</dbReference>
<sequence>MVEKIFLLYTGRVAYIPKLEHDLEVMPVINQERLLNEFLELVQIDSETKNEAQINKVLKEKLTAMGFTVEEDDAAAKTGHGGNNLIATLEGTGSGPTILFSSHMDTVVPGNGIKPQIRDGYVYSDGTTILGADDKAGIAAIFEGIRTLKEQNLPHPTIQVVLTVGEESGLVGSRAMDASLLKAEMGFILDSEGPVGKITVAGAGQYRIVTKIHGKAAHAGVNPEDGISAITVASKAISRMPLGRIDEDTTANIGRFEGGKAYNIVTDYVEVWSEARSLVMDKLEAQVKKMTTAFEEAAAEMGATCENDVIFMYHGYKFSEETPVVQKAIAAVKSIGRNPELVASGGGSDGNVFNGYNVPSVNFAIGYEEIHTKNERMPIAELNKAAELVLAVIQAVQK</sequence>
<feature type="binding site" evidence="9">
    <location>
        <position position="133"/>
    </location>
    <ligand>
        <name>Zn(2+)</name>
        <dbReference type="ChEBI" id="CHEBI:29105"/>
        <label>2</label>
    </ligand>
</feature>
<dbReference type="GO" id="GO:0004177">
    <property type="term" value="F:aminopeptidase activity"/>
    <property type="evidence" value="ECO:0007669"/>
    <property type="project" value="UniProtKB-UniRule"/>
</dbReference>
<dbReference type="Gene3D" id="3.40.630.10">
    <property type="entry name" value="Zn peptidases"/>
    <property type="match status" value="1"/>
</dbReference>
<feature type="binding site" evidence="9">
    <location>
        <position position="190"/>
    </location>
    <ligand>
        <name>Zn(2+)</name>
        <dbReference type="ChEBI" id="CHEBI:29105"/>
        <label>1</label>
    </ligand>
</feature>
<keyword evidence="4" id="KW-0378">Hydrolase</keyword>
<evidence type="ECO:0000313" key="11">
    <source>
        <dbReference type="EMBL" id="EST56140.1"/>
    </source>
</evidence>
<feature type="domain" description="Peptidase M20 dimerisation" evidence="10">
    <location>
        <begin position="202"/>
        <end position="300"/>
    </location>
</feature>
<comment type="cofactor">
    <cofactor evidence="9">
        <name>a divalent metal cation</name>
        <dbReference type="ChEBI" id="CHEBI:60240"/>
    </cofactor>
    <text evidence="9">Binds 2 divalent metal cations per subunit.</text>
</comment>
<dbReference type="Pfam" id="PF07687">
    <property type="entry name" value="M20_dimer"/>
    <property type="match status" value="1"/>
</dbReference>
<dbReference type="PROSITE" id="PS00758">
    <property type="entry name" value="ARGE_DAPE_CPG2_1"/>
    <property type="match status" value="1"/>
</dbReference>
<evidence type="ECO:0000256" key="7">
    <source>
        <dbReference type="PIRNR" id="PIRNR001123"/>
    </source>
</evidence>
<dbReference type="EMBL" id="AYJU01000001">
    <property type="protein sequence ID" value="EST56140.1"/>
    <property type="molecule type" value="Genomic_DNA"/>
</dbReference>
<organism evidence="11 12">
    <name type="scientific">Brevibacillus panacihumi W25</name>
    <dbReference type="NCBI Taxonomy" id="1408254"/>
    <lineage>
        <taxon>Bacteria</taxon>
        <taxon>Bacillati</taxon>
        <taxon>Bacillota</taxon>
        <taxon>Bacilli</taxon>
        <taxon>Bacillales</taxon>
        <taxon>Paenibacillaceae</taxon>
        <taxon>Brevibacillus</taxon>
    </lineage>
</organism>
<dbReference type="InterPro" id="IPR001261">
    <property type="entry name" value="ArgE/DapE_CS"/>
</dbReference>
<dbReference type="PROSITE" id="PS00759">
    <property type="entry name" value="ARGE_DAPE_CPG2_2"/>
    <property type="match status" value="1"/>
</dbReference>
<proteinExistence type="inferred from homology"/>
<dbReference type="PATRIC" id="fig|1408254.3.peg.442"/>
<evidence type="ECO:0000256" key="5">
    <source>
        <dbReference type="ARBA" id="ARBA00022833"/>
    </source>
</evidence>
<accession>V6ME19</accession>
<protein>
    <recommendedName>
        <fullName evidence="10">Peptidase M20 dimerisation domain-containing protein</fullName>
    </recommendedName>
</protein>
<feature type="binding site" evidence="9">
    <location>
        <position position="133"/>
    </location>
    <ligand>
        <name>Zn(2+)</name>
        <dbReference type="ChEBI" id="CHEBI:29105"/>
        <label>1</label>
    </ligand>
</feature>
<evidence type="ECO:0000256" key="9">
    <source>
        <dbReference type="PIRSR" id="PIRSR001123-2"/>
    </source>
</evidence>
<gene>
    <name evidence="11" type="ORF">T458_02160</name>
</gene>
<keyword evidence="12" id="KW-1185">Reference proteome</keyword>
<comment type="cofactor">
    <cofactor evidence="1">
        <name>Zn(2+)</name>
        <dbReference type="ChEBI" id="CHEBI:29105"/>
    </cofactor>
</comment>
<comment type="similarity">
    <text evidence="7">Belongs to the peptidase M42 family.</text>
</comment>
<dbReference type="InterPro" id="IPR010162">
    <property type="entry name" value="PepT-like"/>
</dbReference>
<dbReference type="PANTHER" id="PTHR42994:SF2">
    <property type="entry name" value="PEPTIDASE"/>
    <property type="match status" value="1"/>
</dbReference>
<keyword evidence="2" id="KW-0645">Protease</keyword>
<keyword evidence="3 9" id="KW-0479">Metal-binding</keyword>
<dbReference type="NCBIfam" id="TIGR01883">
    <property type="entry name" value="PepT-like"/>
    <property type="match status" value="1"/>
</dbReference>
<dbReference type="InterPro" id="IPR002933">
    <property type="entry name" value="Peptidase_M20"/>
</dbReference>
<reference evidence="11 12" key="1">
    <citation type="journal article" date="2014" name="Genome Announc.">
        <title>Draft Genome Sequence of Brevibacillus panacihumi Strain W25, a Halotolerant Hydrocarbon-Degrading Bacterium.</title>
        <authorList>
            <person name="Wang X."/>
            <person name="Jin D."/>
            <person name="Zhou L."/>
            <person name="Wu L."/>
            <person name="An W."/>
            <person name="Chen Y."/>
            <person name="Zhao L."/>
        </authorList>
    </citation>
    <scope>NUCLEOTIDE SEQUENCE [LARGE SCALE GENOMIC DNA]</scope>
    <source>
        <strain evidence="11 12">W25</strain>
    </source>
</reference>
<comment type="caution">
    <text evidence="11">The sequence shown here is derived from an EMBL/GenBank/DDBJ whole genome shotgun (WGS) entry which is preliminary data.</text>
</comment>